<dbReference type="GO" id="GO:0005576">
    <property type="term" value="C:extracellular region"/>
    <property type="evidence" value="ECO:0007669"/>
    <property type="project" value="UniProtKB-SubCell"/>
</dbReference>
<dbReference type="AlphaFoldDB" id="A0A2H9ZW70"/>
<dbReference type="PANTHER" id="PTHR33285:SF55">
    <property type="entry name" value="PHYTOSULFOKINES 3"/>
    <property type="match status" value="1"/>
</dbReference>
<comment type="function">
    <text evidence="1 10">Promotes plant cell differentiation, organogenesis and somatic embryogenesis as well as cell proliferation.</text>
</comment>
<dbReference type="EMBL" id="KZ453122">
    <property type="protein sequence ID" value="PKA47555.1"/>
    <property type="molecule type" value="Genomic_DNA"/>
</dbReference>
<evidence type="ECO:0000256" key="10">
    <source>
        <dbReference type="RuleBase" id="RU368031"/>
    </source>
</evidence>
<dbReference type="GO" id="GO:0008083">
    <property type="term" value="F:growth factor activity"/>
    <property type="evidence" value="ECO:0007669"/>
    <property type="project" value="UniProtKB-UniRule"/>
</dbReference>
<organism evidence="11 12">
    <name type="scientific">Apostasia shenzhenica</name>
    <dbReference type="NCBI Taxonomy" id="1088818"/>
    <lineage>
        <taxon>Eukaryota</taxon>
        <taxon>Viridiplantae</taxon>
        <taxon>Streptophyta</taxon>
        <taxon>Embryophyta</taxon>
        <taxon>Tracheophyta</taxon>
        <taxon>Spermatophyta</taxon>
        <taxon>Magnoliopsida</taxon>
        <taxon>Liliopsida</taxon>
        <taxon>Asparagales</taxon>
        <taxon>Orchidaceae</taxon>
        <taxon>Apostasioideae</taxon>
        <taxon>Apostasia</taxon>
    </lineage>
</organism>
<dbReference type="GO" id="GO:0008283">
    <property type="term" value="P:cell population proliferation"/>
    <property type="evidence" value="ECO:0007669"/>
    <property type="project" value="UniProtKB-UniRule"/>
</dbReference>
<keyword evidence="5 10" id="KW-0964">Secreted</keyword>
<gene>
    <name evidence="11" type="primary">PSK6</name>
    <name evidence="11" type="ORF">AXF42_Ash014751</name>
</gene>
<evidence type="ECO:0000256" key="2">
    <source>
        <dbReference type="ARBA" id="ARBA00004613"/>
    </source>
</evidence>
<keyword evidence="6 10" id="KW-0765">Sulfation</keyword>
<keyword evidence="8 10" id="KW-0221">Differentiation</keyword>
<evidence type="ECO:0000256" key="6">
    <source>
        <dbReference type="ARBA" id="ARBA00022641"/>
    </source>
</evidence>
<evidence type="ECO:0000256" key="8">
    <source>
        <dbReference type="ARBA" id="ARBA00022782"/>
    </source>
</evidence>
<reference evidence="11 12" key="1">
    <citation type="journal article" date="2017" name="Nature">
        <title>The Apostasia genome and the evolution of orchids.</title>
        <authorList>
            <person name="Zhang G.Q."/>
            <person name="Liu K.W."/>
            <person name="Li Z."/>
            <person name="Lohaus R."/>
            <person name="Hsiao Y.Y."/>
            <person name="Niu S.C."/>
            <person name="Wang J.Y."/>
            <person name="Lin Y.C."/>
            <person name="Xu Q."/>
            <person name="Chen L.J."/>
            <person name="Yoshida K."/>
            <person name="Fujiwara S."/>
            <person name="Wang Z.W."/>
            <person name="Zhang Y.Q."/>
            <person name="Mitsuda N."/>
            <person name="Wang M."/>
            <person name="Liu G.H."/>
            <person name="Pecoraro L."/>
            <person name="Huang H.X."/>
            <person name="Xiao X.J."/>
            <person name="Lin M."/>
            <person name="Wu X.Y."/>
            <person name="Wu W.L."/>
            <person name="Chen Y.Y."/>
            <person name="Chang S.B."/>
            <person name="Sakamoto S."/>
            <person name="Ohme-Takagi M."/>
            <person name="Yagi M."/>
            <person name="Zeng S.J."/>
            <person name="Shen C.Y."/>
            <person name="Yeh C.M."/>
            <person name="Luo Y.B."/>
            <person name="Tsai W.C."/>
            <person name="Van de Peer Y."/>
            <person name="Liu Z.J."/>
        </authorList>
    </citation>
    <scope>NUCLEOTIDE SEQUENCE [LARGE SCALE GENOMIC DNA]</scope>
    <source>
        <strain evidence="12">cv. Shenzhen</strain>
        <tissue evidence="11">Stem</tissue>
    </source>
</reference>
<dbReference type="InterPro" id="IPR009438">
    <property type="entry name" value="Phytosulfokine"/>
</dbReference>
<comment type="PTM">
    <text evidence="10">Sulfation is important for activity and for the binding to a putative membrane receptor.</text>
</comment>
<keyword evidence="9 10" id="KW-0339">Growth factor</keyword>
<protein>
    <recommendedName>
        <fullName evidence="10">Phytosulfokine</fullName>
    </recommendedName>
    <component>
        <recommendedName>
            <fullName evidence="10">Phytosulfokine-alpha</fullName>
            <shortName evidence="10">PSK-alpha</shortName>
            <shortName evidence="10">Phytosulfokine-a</shortName>
        </recommendedName>
    </component>
    <component>
        <recommendedName>
            <fullName evidence="10">Phytosulfokine-beta</fullName>
            <shortName evidence="10">PSK-beta</shortName>
            <shortName evidence="10">Phytosulfokine-b</shortName>
        </recommendedName>
    </component>
</protein>
<evidence type="ECO:0000313" key="12">
    <source>
        <dbReference type="Proteomes" id="UP000236161"/>
    </source>
</evidence>
<dbReference type="GO" id="GO:0030154">
    <property type="term" value="P:cell differentiation"/>
    <property type="evidence" value="ECO:0007669"/>
    <property type="project" value="UniProtKB-UniRule"/>
</dbReference>
<proteinExistence type="inferred from homology"/>
<evidence type="ECO:0000256" key="1">
    <source>
        <dbReference type="ARBA" id="ARBA00003158"/>
    </source>
</evidence>
<keyword evidence="7 10" id="KW-0732">Signal</keyword>
<keyword evidence="12" id="KW-1185">Reference proteome</keyword>
<dbReference type="OrthoDB" id="1914102at2759"/>
<evidence type="ECO:0000256" key="5">
    <source>
        <dbReference type="ARBA" id="ARBA00022525"/>
    </source>
</evidence>
<name>A0A2H9ZW70_9ASPA</name>
<evidence type="ECO:0000256" key="3">
    <source>
        <dbReference type="ARBA" id="ARBA00010781"/>
    </source>
</evidence>
<evidence type="ECO:0000313" key="11">
    <source>
        <dbReference type="EMBL" id="PKA47555.1"/>
    </source>
</evidence>
<comment type="subcellular location">
    <subcellularLocation>
        <location evidence="2 10">Secreted</location>
    </subcellularLocation>
</comment>
<evidence type="ECO:0000256" key="9">
    <source>
        <dbReference type="ARBA" id="ARBA00023030"/>
    </source>
</evidence>
<comment type="similarity">
    <text evidence="3 10">Belongs to the phytosulfokine family.</text>
</comment>
<accession>A0A2H9ZW70</accession>
<dbReference type="Proteomes" id="UP000236161">
    <property type="component" value="Unassembled WGS sequence"/>
</dbReference>
<keyword evidence="4 10" id="KW-0217">Developmental protein</keyword>
<dbReference type="Pfam" id="PF06404">
    <property type="entry name" value="PSK"/>
    <property type="match status" value="1"/>
</dbReference>
<dbReference type="PANTHER" id="PTHR33285">
    <property type="entry name" value="PHYTOSULFOKINES 3"/>
    <property type="match status" value="1"/>
</dbReference>
<sequence length="120" mass="13106">MKFTLQYMNPPSFSTARSASPLHSAAAMKQRFLFVLLGVLSLLVSSIFLMAADSGKEGQQAAPGEKPDFAGDQAVISGEKEWGFDLLGCDEEGDDLGECLKRRMASEAHLDYIYTQELNP</sequence>
<comment type="PTM">
    <text evidence="10">PSK-alpha is produced by endopeptidase digestion. PSK-beta is produced from PSK-alpha by exopeptidase digestion.</text>
</comment>
<evidence type="ECO:0000256" key="4">
    <source>
        <dbReference type="ARBA" id="ARBA00022473"/>
    </source>
</evidence>
<evidence type="ECO:0000256" key="7">
    <source>
        <dbReference type="ARBA" id="ARBA00022729"/>
    </source>
</evidence>